<proteinExistence type="predicted"/>
<dbReference type="GO" id="GO:0031640">
    <property type="term" value="P:killing of cells of another organism"/>
    <property type="evidence" value="ECO:0007669"/>
    <property type="project" value="UniProtKB-KW"/>
</dbReference>
<dbReference type="PROSITE" id="PS50948">
    <property type="entry name" value="PAN"/>
    <property type="match status" value="1"/>
</dbReference>
<evidence type="ECO:0000256" key="5">
    <source>
        <dbReference type="ARBA" id="ARBA00023136"/>
    </source>
</evidence>
<dbReference type="SMART" id="SM00457">
    <property type="entry name" value="MACPF"/>
    <property type="match status" value="1"/>
</dbReference>
<dbReference type="InterPro" id="IPR003609">
    <property type="entry name" value="Pan_app"/>
</dbReference>
<evidence type="ECO:0008006" key="11">
    <source>
        <dbReference type="Google" id="ProtNLM"/>
    </source>
</evidence>
<dbReference type="AlphaFoldDB" id="A0ABD0JNH5"/>
<comment type="caution">
    <text evidence="9">The sequence shown here is derived from an EMBL/GenBank/DDBJ whole genome shotgun (WGS) entry which is preliminary data.</text>
</comment>
<keyword evidence="5" id="KW-0472">Membrane</keyword>
<reference evidence="9 10" key="1">
    <citation type="journal article" date="2023" name="Sci. Data">
        <title>Genome assembly of the Korean intertidal mud-creeper Batillaria attramentaria.</title>
        <authorList>
            <person name="Patra A.K."/>
            <person name="Ho P.T."/>
            <person name="Jun S."/>
            <person name="Lee S.J."/>
            <person name="Kim Y."/>
            <person name="Won Y.J."/>
        </authorList>
    </citation>
    <scope>NUCLEOTIDE SEQUENCE [LARGE SCALE GENOMIC DNA]</scope>
    <source>
        <strain evidence="9">Wonlab-2016</strain>
    </source>
</reference>
<dbReference type="GO" id="GO:0016020">
    <property type="term" value="C:membrane"/>
    <property type="evidence" value="ECO:0007669"/>
    <property type="project" value="UniProtKB-SubCell"/>
</dbReference>
<evidence type="ECO:0000259" key="8">
    <source>
        <dbReference type="PROSITE" id="PS51412"/>
    </source>
</evidence>
<feature type="domain" description="MACPF" evidence="8">
    <location>
        <begin position="1"/>
        <end position="179"/>
    </location>
</feature>
<keyword evidence="10" id="KW-1185">Reference proteome</keyword>
<protein>
    <recommendedName>
        <fullName evidence="11">MACPF domain-containing protein</fullName>
    </recommendedName>
</protein>
<evidence type="ECO:0000313" key="10">
    <source>
        <dbReference type="Proteomes" id="UP001519460"/>
    </source>
</evidence>
<organism evidence="9 10">
    <name type="scientific">Batillaria attramentaria</name>
    <dbReference type="NCBI Taxonomy" id="370345"/>
    <lineage>
        <taxon>Eukaryota</taxon>
        <taxon>Metazoa</taxon>
        <taxon>Spiralia</taxon>
        <taxon>Lophotrochozoa</taxon>
        <taxon>Mollusca</taxon>
        <taxon>Gastropoda</taxon>
        <taxon>Caenogastropoda</taxon>
        <taxon>Sorbeoconcha</taxon>
        <taxon>Cerithioidea</taxon>
        <taxon>Batillariidae</taxon>
        <taxon>Batillaria</taxon>
    </lineage>
</organism>
<dbReference type="PANTHER" id="PTHR45742:SF8">
    <property type="entry name" value="FLOCCULATION PROTEIN FLO11"/>
    <property type="match status" value="1"/>
</dbReference>
<evidence type="ECO:0000256" key="3">
    <source>
        <dbReference type="ARBA" id="ARBA00022525"/>
    </source>
</evidence>
<evidence type="ECO:0000256" key="2">
    <source>
        <dbReference type="ARBA" id="ARBA00004613"/>
    </source>
</evidence>
<dbReference type="Gene3D" id="3.50.4.10">
    <property type="entry name" value="Hepatocyte Growth Factor"/>
    <property type="match status" value="1"/>
</dbReference>
<dbReference type="Proteomes" id="UP001519460">
    <property type="component" value="Unassembled WGS sequence"/>
</dbReference>
<comment type="subcellular location">
    <subcellularLocation>
        <location evidence="1">Membrane</location>
    </subcellularLocation>
    <subcellularLocation>
        <location evidence="2">Secreted</location>
    </subcellularLocation>
</comment>
<feature type="domain" description="Apple" evidence="7">
    <location>
        <begin position="274"/>
        <end position="356"/>
    </location>
</feature>
<accession>A0ABD0JNH5</accession>
<evidence type="ECO:0000256" key="4">
    <source>
        <dbReference type="ARBA" id="ARBA00022852"/>
    </source>
</evidence>
<dbReference type="InterPro" id="IPR020863">
    <property type="entry name" value="MACPF_CS"/>
</dbReference>
<dbReference type="SUPFAM" id="SSF57414">
    <property type="entry name" value="Hairpin loop containing domain-like"/>
    <property type="match status" value="1"/>
</dbReference>
<dbReference type="Pfam" id="PF00024">
    <property type="entry name" value="PAN_1"/>
    <property type="match status" value="1"/>
</dbReference>
<sequence>MRLLERDAPPFHHVFLDWIMDLNRTDDDDVYMEFFENYGTHFLTEVKFGASFTYEYKMATSTYKKETSEGVDVAVAASYSGLFSVGGGFNMDSSQKEAASSFQKKVTTRTITIGAAPPANGDAMTWASTVKESPVPVSYDLRSIEDLFSERFMTADYMQAYDLDYQRIEKKIKETKQKYCARLRDQGLVNNCGVLSPGLEMKKSRLYTDFAATKASTKGQCVEECLKRTSCVAITFCQGSECEDYNKEVCYMYKEGMETGGADDERWTTVIILSELEDLLKLSYTGINSHNKRSIEADEKVTTLDSCKSHCLRDVYCVAFTFSENQEQKEKCSLYSEKGMALTRKDGATTFFVSPTKHT</sequence>
<dbReference type="PROSITE" id="PS51412">
    <property type="entry name" value="MACPF_2"/>
    <property type="match status" value="1"/>
</dbReference>
<dbReference type="Pfam" id="PF01823">
    <property type="entry name" value="MACPF"/>
    <property type="match status" value="1"/>
</dbReference>
<dbReference type="PROSITE" id="PS00279">
    <property type="entry name" value="MACPF_1"/>
    <property type="match status" value="1"/>
</dbReference>
<evidence type="ECO:0000256" key="1">
    <source>
        <dbReference type="ARBA" id="ARBA00004370"/>
    </source>
</evidence>
<evidence type="ECO:0000256" key="6">
    <source>
        <dbReference type="ARBA" id="ARBA00023157"/>
    </source>
</evidence>
<name>A0ABD0JNH5_9CAEN</name>
<keyword evidence="6" id="KW-1015">Disulfide bond</keyword>
<keyword evidence="4" id="KW-0204">Cytolysis</keyword>
<dbReference type="EMBL" id="JACVVK020000373">
    <property type="protein sequence ID" value="KAK7476541.1"/>
    <property type="molecule type" value="Genomic_DNA"/>
</dbReference>
<dbReference type="Pfam" id="PF14295">
    <property type="entry name" value="PAN_4"/>
    <property type="match status" value="1"/>
</dbReference>
<dbReference type="PANTHER" id="PTHR45742">
    <property type="entry name" value="COMPLEMENT COMPONENT C6"/>
    <property type="match status" value="1"/>
</dbReference>
<gene>
    <name evidence="9" type="ORF">BaRGS_00032221</name>
</gene>
<evidence type="ECO:0000313" key="9">
    <source>
        <dbReference type="EMBL" id="KAK7476541.1"/>
    </source>
</evidence>
<dbReference type="InterPro" id="IPR020864">
    <property type="entry name" value="MACPF"/>
</dbReference>
<dbReference type="GO" id="GO:0005576">
    <property type="term" value="C:extracellular region"/>
    <property type="evidence" value="ECO:0007669"/>
    <property type="project" value="UniProtKB-SubCell"/>
</dbReference>
<evidence type="ECO:0000259" key="7">
    <source>
        <dbReference type="PROSITE" id="PS50948"/>
    </source>
</evidence>
<keyword evidence="3" id="KW-0964">Secreted</keyword>